<name>A0AA35ZY92_LACSI</name>
<accession>A0AA35ZY92</accession>
<evidence type="ECO:0000313" key="2">
    <source>
        <dbReference type="Proteomes" id="UP001177003"/>
    </source>
</evidence>
<dbReference type="Proteomes" id="UP001177003">
    <property type="component" value="Chromosome 9"/>
</dbReference>
<proteinExistence type="predicted"/>
<keyword evidence="2" id="KW-1185">Reference proteome</keyword>
<gene>
    <name evidence="1" type="ORF">LSALG_LOCUS39145</name>
</gene>
<dbReference type="PANTHER" id="PTHR31344:SF15">
    <property type="entry name" value="EEIG1_EHBP1 PROTEIN AMINO-TERMINAL DOMAIN PROTEIN"/>
    <property type="match status" value="1"/>
</dbReference>
<reference evidence="1" key="1">
    <citation type="submission" date="2023-04" db="EMBL/GenBank/DDBJ databases">
        <authorList>
            <person name="Vijverberg K."/>
            <person name="Xiong W."/>
            <person name="Schranz E."/>
        </authorList>
    </citation>
    <scope>NUCLEOTIDE SEQUENCE</scope>
</reference>
<evidence type="ECO:0000313" key="1">
    <source>
        <dbReference type="EMBL" id="CAI9300514.1"/>
    </source>
</evidence>
<organism evidence="1 2">
    <name type="scientific">Lactuca saligna</name>
    <name type="common">Willowleaf lettuce</name>
    <dbReference type="NCBI Taxonomy" id="75948"/>
    <lineage>
        <taxon>Eukaryota</taxon>
        <taxon>Viridiplantae</taxon>
        <taxon>Streptophyta</taxon>
        <taxon>Embryophyta</taxon>
        <taxon>Tracheophyta</taxon>
        <taxon>Spermatophyta</taxon>
        <taxon>Magnoliopsida</taxon>
        <taxon>eudicotyledons</taxon>
        <taxon>Gunneridae</taxon>
        <taxon>Pentapetalae</taxon>
        <taxon>asterids</taxon>
        <taxon>campanulids</taxon>
        <taxon>Asterales</taxon>
        <taxon>Asteraceae</taxon>
        <taxon>Cichorioideae</taxon>
        <taxon>Cichorieae</taxon>
        <taxon>Lactucinae</taxon>
        <taxon>Lactuca</taxon>
    </lineage>
</organism>
<dbReference type="GO" id="GO:0005643">
    <property type="term" value="C:nuclear pore"/>
    <property type="evidence" value="ECO:0007669"/>
    <property type="project" value="InterPro"/>
</dbReference>
<sequence>MVNQLKYGPIPVLKALIDPVYVADVASTVVLALKDDGSSMGKAELMYEVIREWPHYVNVPFPVSKIGNWSRWLTYLFGIDDDDTSFKSFHLLNALSDLMMLPKDMLLDSTIRKEVCPSFGATLIKGILDSFVPDEFCPDAIPEVVLEALDSEVSSI</sequence>
<dbReference type="EMBL" id="OX465085">
    <property type="protein sequence ID" value="CAI9300514.1"/>
    <property type="molecule type" value="Genomic_DNA"/>
</dbReference>
<dbReference type="InterPro" id="IPR021827">
    <property type="entry name" value="Nup186/Nup192/Nup205"/>
</dbReference>
<dbReference type="PANTHER" id="PTHR31344">
    <property type="entry name" value="NUCLEAR PORE COMPLEX PROTEIN NUP205"/>
    <property type="match status" value="1"/>
</dbReference>
<protein>
    <submittedName>
        <fullName evidence="1">Uncharacterized protein</fullName>
    </submittedName>
</protein>
<dbReference type="AlphaFoldDB" id="A0AA35ZY92"/>